<evidence type="ECO:0000313" key="2">
    <source>
        <dbReference type="EMBL" id="PSS05541.1"/>
    </source>
</evidence>
<feature type="domain" description="Protein kinase" evidence="1">
    <location>
        <begin position="84"/>
        <end position="360"/>
    </location>
</feature>
<comment type="caution">
    <text evidence="2">The sequence shown here is derived from an EMBL/GenBank/DDBJ whole genome shotgun (WGS) entry which is preliminary data.</text>
</comment>
<dbReference type="InterPro" id="IPR000719">
    <property type="entry name" value="Prot_kinase_dom"/>
</dbReference>
<accession>A0A2R6QBP9</accession>
<dbReference type="SMART" id="SM00220">
    <property type="entry name" value="S_TKc"/>
    <property type="match status" value="1"/>
</dbReference>
<keyword evidence="3" id="KW-1185">Reference proteome</keyword>
<evidence type="ECO:0000259" key="1">
    <source>
        <dbReference type="PROSITE" id="PS50011"/>
    </source>
</evidence>
<dbReference type="InterPro" id="IPR011009">
    <property type="entry name" value="Kinase-like_dom_sf"/>
</dbReference>
<reference evidence="2 3" key="1">
    <citation type="submission" date="2018-02" db="EMBL/GenBank/DDBJ databases">
        <title>Genome sequence of the basidiomycete white-rot fungus Phlebia centrifuga.</title>
        <authorList>
            <person name="Granchi Z."/>
            <person name="Peng M."/>
            <person name="de Vries R.P."/>
            <person name="Hilden K."/>
            <person name="Makela M.R."/>
            <person name="Grigoriev I."/>
            <person name="Riley R."/>
        </authorList>
    </citation>
    <scope>NUCLEOTIDE SEQUENCE [LARGE SCALE GENOMIC DNA]</scope>
    <source>
        <strain evidence="2 3">FBCC195</strain>
    </source>
</reference>
<gene>
    <name evidence="2" type="ORF">PHLCEN_2v3743</name>
</gene>
<dbReference type="SUPFAM" id="SSF56112">
    <property type="entry name" value="Protein kinase-like (PK-like)"/>
    <property type="match status" value="1"/>
</dbReference>
<dbReference type="GO" id="GO:0004672">
    <property type="term" value="F:protein kinase activity"/>
    <property type="evidence" value="ECO:0007669"/>
    <property type="project" value="InterPro"/>
</dbReference>
<sequence>MLPDQPLEPTLPLYHSTCSPQIALDYSESTRDGPLCPLSAAENLWRDRAQYLESRGYTLRKRYRDNWIPPAGTLRNAALCDYSIGMGNGTVLGNYEYVMDATRTSDGTLVFLKAVRRTSRDYEIGLYLSGDHLKHHPYNHCNLILDVLPDPLDDTNVLLVTPYLRPYNNPELSSIGEAVDLIKQTLQGLLFMHEAGIAHRDCTGKNIVMDASSLYPQGHHPVRINRALDGVQPAVQTRRHETGVKYYFANFGMSTHFQHGDSPLVLGSFGGDHDAPELSDTIPYDAFKLDMFILGSFFYKELFDRYHGLKDLEPLAYEMTRHVPSSRPDALAACNLFDELLANISESKLRWRLQPRHEDFWIGIRRNCLAYLREGLYQLKTATRKHYRTSHGTMPE</sequence>
<dbReference type="EMBL" id="MLYV02000367">
    <property type="protein sequence ID" value="PSS05541.1"/>
    <property type="molecule type" value="Genomic_DNA"/>
</dbReference>
<organism evidence="2 3">
    <name type="scientific">Hermanssonia centrifuga</name>
    <dbReference type="NCBI Taxonomy" id="98765"/>
    <lineage>
        <taxon>Eukaryota</taxon>
        <taxon>Fungi</taxon>
        <taxon>Dikarya</taxon>
        <taxon>Basidiomycota</taxon>
        <taxon>Agaricomycotina</taxon>
        <taxon>Agaricomycetes</taxon>
        <taxon>Polyporales</taxon>
        <taxon>Meruliaceae</taxon>
        <taxon>Hermanssonia</taxon>
    </lineage>
</organism>
<dbReference type="AlphaFoldDB" id="A0A2R6QBP9"/>
<dbReference type="Gene3D" id="1.10.510.10">
    <property type="entry name" value="Transferase(Phosphotransferase) domain 1"/>
    <property type="match status" value="1"/>
</dbReference>
<name>A0A2R6QBP9_9APHY</name>
<proteinExistence type="predicted"/>
<protein>
    <recommendedName>
        <fullName evidence="1">Protein kinase domain-containing protein</fullName>
    </recommendedName>
</protein>
<evidence type="ECO:0000313" key="3">
    <source>
        <dbReference type="Proteomes" id="UP000186601"/>
    </source>
</evidence>
<dbReference type="PROSITE" id="PS50011">
    <property type="entry name" value="PROTEIN_KINASE_DOM"/>
    <property type="match status" value="1"/>
</dbReference>
<dbReference type="GO" id="GO:0005524">
    <property type="term" value="F:ATP binding"/>
    <property type="evidence" value="ECO:0007669"/>
    <property type="project" value="InterPro"/>
</dbReference>
<dbReference type="Proteomes" id="UP000186601">
    <property type="component" value="Unassembled WGS sequence"/>
</dbReference>
<dbReference type="OrthoDB" id="5987198at2759"/>